<keyword evidence="4" id="KW-1185">Reference proteome</keyword>
<evidence type="ECO:0000256" key="1">
    <source>
        <dbReference type="SAM" id="Coils"/>
    </source>
</evidence>
<evidence type="ECO:0000256" key="2">
    <source>
        <dbReference type="SAM" id="MobiDB-lite"/>
    </source>
</evidence>
<sequence length="806" mass="93608">MDFLATPIKNHVQNEPHQLSVIDSPPILKSDEEQININESEHNDKNTNSSDTSEVDGKINEDQDHLSHVEGYPHGLSAKKKITRVYFSLEGKDRFGDNDCDMSIELGRNNSDIKSDSEQNSSSDYNSNPNTQNKSIDSNNNDLTNSSIEIKKTGKELQDTVTTSNGMQYKRDGEELFENDGEHSNKKVKLDNALDLHKNDQKKDNSIVTNNDIKNTILDTFEYKANNVDQHIENPFQDNSTHTNPQITSPIQIELVETKTEDIKPEDYRKNADSSEKDHELLDEPFDASHKLTPIAHQAVSNYDIIDGDIDIDSIGKRNDELNDQIFSLNQRINLMHVLHEKLKVELKQLKFTNDMINEEKQKLQEQVQNHHDELQKKNENMNYELNNLRSELSSLQSNQTLLQGKYDQIYNENIKLQNAKDMLSNEIDTLQKSLSDSADILEDLTAHNKDLEDKLNQLTNAKLSIENERNEFNKELRRIITQLDGKDNEIATLEGKVRELIEHEKNHSKDLIDQIANLSKDKMSLEERIKKSENSYKTETQYLKDTIDEKEQQLADLKEQINKTKENKVELEKSLKEKNNELDVMKRNFEETNDNATIKTAEVSELNKEIEKLKEDKLQSEVNLSKLEEQIQEWENKYKEEVEIKQQLHIELESLQEKITKEATVEASNTNIINSAEYQKLKEENEKLKRAQENNISALPPSIDDSALEMYKQQIENLKRKLEQREADTTKRLRKLSEDLYVQYSSKHEQKVKLLKKNYETKFKGEIERLTQENIALQQEVEQLNEKLSIGRREKQELLKALEDK</sequence>
<accession>A0AAN7WP43</accession>
<dbReference type="InterPro" id="IPR024312">
    <property type="entry name" value="TACC_fungi"/>
</dbReference>
<feature type="compositionally biased region" description="Polar residues" evidence="2">
    <location>
        <begin position="118"/>
        <end position="145"/>
    </location>
</feature>
<protein>
    <submittedName>
        <fullName evidence="3">Uncharacterized protein</fullName>
    </submittedName>
</protein>
<feature type="coiled-coil region" evidence="1">
    <location>
        <begin position="340"/>
        <end position="806"/>
    </location>
</feature>
<keyword evidence="1" id="KW-0175">Coiled coil</keyword>
<dbReference type="Proteomes" id="UP001306508">
    <property type="component" value="Unassembled WGS sequence"/>
</dbReference>
<reference evidence="4" key="1">
    <citation type="submission" date="2023-07" db="EMBL/GenBank/DDBJ databases">
        <title>A draft genome of Kazachstania heterogenica Y-27499.</title>
        <authorList>
            <person name="Donic C."/>
            <person name="Kralova J.S."/>
            <person name="Fidel L."/>
            <person name="Ben-Dor S."/>
            <person name="Jung S."/>
        </authorList>
    </citation>
    <scope>NUCLEOTIDE SEQUENCE [LARGE SCALE GENOMIC DNA]</scope>
    <source>
        <strain evidence="4">Y27499</strain>
    </source>
</reference>
<organism evidence="3 4">
    <name type="scientific">Arxiozyma heterogenica</name>
    <dbReference type="NCBI Taxonomy" id="278026"/>
    <lineage>
        <taxon>Eukaryota</taxon>
        <taxon>Fungi</taxon>
        <taxon>Dikarya</taxon>
        <taxon>Ascomycota</taxon>
        <taxon>Saccharomycotina</taxon>
        <taxon>Saccharomycetes</taxon>
        <taxon>Saccharomycetales</taxon>
        <taxon>Saccharomycetaceae</taxon>
        <taxon>Arxiozyma</taxon>
    </lineage>
</organism>
<dbReference type="EMBL" id="JAWIZZ010000006">
    <property type="protein sequence ID" value="KAK5782304.1"/>
    <property type="molecule type" value="Genomic_DNA"/>
</dbReference>
<name>A0AAN7WP43_9SACH</name>
<dbReference type="Gene3D" id="1.10.287.1490">
    <property type="match status" value="1"/>
</dbReference>
<gene>
    <name evidence="3" type="ORF">RI543_000236</name>
</gene>
<feature type="region of interest" description="Disordered" evidence="2">
    <location>
        <begin position="106"/>
        <end position="145"/>
    </location>
</feature>
<dbReference type="Pfam" id="PF12709">
    <property type="entry name" value="Fungal_TACC"/>
    <property type="match status" value="1"/>
</dbReference>
<comment type="caution">
    <text evidence="3">The sequence shown here is derived from an EMBL/GenBank/DDBJ whole genome shotgun (WGS) entry which is preliminary data.</text>
</comment>
<feature type="region of interest" description="Disordered" evidence="2">
    <location>
        <begin position="38"/>
        <end position="58"/>
    </location>
</feature>
<evidence type="ECO:0000313" key="4">
    <source>
        <dbReference type="Proteomes" id="UP001306508"/>
    </source>
</evidence>
<dbReference type="AlphaFoldDB" id="A0AAN7WP43"/>
<proteinExistence type="predicted"/>
<evidence type="ECO:0000313" key="3">
    <source>
        <dbReference type="EMBL" id="KAK5782304.1"/>
    </source>
</evidence>